<dbReference type="Gene3D" id="2.60.40.1190">
    <property type="match status" value="1"/>
</dbReference>
<protein>
    <recommendedName>
        <fullName evidence="1">Carbohydrate-binding domain-containing protein</fullName>
    </recommendedName>
</protein>
<dbReference type="SUPFAM" id="SSF49344">
    <property type="entry name" value="CBD9-like"/>
    <property type="match status" value="1"/>
</dbReference>
<name>A0A921LDD7_9BACT</name>
<gene>
    <name evidence="3" type="ORF">H7U35_02775</name>
    <name evidence="2" type="ORF">K8W02_11985</name>
</gene>
<sequence length="219" mass="24518">MTPKELYVKKLALAVPQAAEIPAVLAKAQVVYQPIACVDWEEAYPYAPQVEFAMAYTDEALLLHYRVTEASVRAMAGRDNGPVWEDACVEFFSMPGDDDAYYNIECNCTGTLLIGAGSARSNRQHASQVILDQVSRWASLGREGFDERVGECSWEVALVVPFSVFFLHDLHSMDGKSVRANFYKCGDKLQTPHFLSWSPIELPKPDFHCPAFFGTLHFE</sequence>
<evidence type="ECO:0000313" key="4">
    <source>
        <dbReference type="Proteomes" id="UP000717835"/>
    </source>
</evidence>
<evidence type="ECO:0000259" key="1">
    <source>
        <dbReference type="Pfam" id="PF16011"/>
    </source>
</evidence>
<dbReference type="GO" id="GO:0004553">
    <property type="term" value="F:hydrolase activity, hydrolyzing O-glycosyl compounds"/>
    <property type="evidence" value="ECO:0007669"/>
    <property type="project" value="InterPro"/>
</dbReference>
<dbReference type="RefSeq" id="WP_205094692.1">
    <property type="nucleotide sequence ID" value="NZ_CALUIP010000003.1"/>
</dbReference>
<reference evidence="2" key="2">
    <citation type="journal article" date="2021" name="PeerJ">
        <title>Extensive microbial diversity within the chicken gut microbiome revealed by metagenomics and culture.</title>
        <authorList>
            <person name="Gilroy R."/>
            <person name="Ravi A."/>
            <person name="Getino M."/>
            <person name="Pursley I."/>
            <person name="Horton D.L."/>
            <person name="Alikhan N.F."/>
            <person name="Baker D."/>
            <person name="Gharbi K."/>
            <person name="Hall N."/>
            <person name="Watson M."/>
            <person name="Adriaenssens E.M."/>
            <person name="Foster-Nyarko E."/>
            <person name="Jarju S."/>
            <person name="Secka A."/>
            <person name="Antonio M."/>
            <person name="Oren A."/>
            <person name="Chaudhuri R.R."/>
            <person name="La Ragione R."/>
            <person name="Hildebrand F."/>
            <person name="Pallen M.J."/>
        </authorList>
    </citation>
    <scope>NUCLEOTIDE SEQUENCE</scope>
    <source>
        <strain evidence="2">CHK55-1828</strain>
    </source>
</reference>
<dbReference type="CDD" id="cd09620">
    <property type="entry name" value="CBM9_like_3"/>
    <property type="match status" value="1"/>
</dbReference>
<evidence type="ECO:0000313" key="5">
    <source>
        <dbReference type="Proteomes" id="UP000766986"/>
    </source>
</evidence>
<accession>A0A921LDD7</accession>
<dbReference type="Proteomes" id="UP000717835">
    <property type="component" value="Unassembled WGS sequence"/>
</dbReference>
<dbReference type="Pfam" id="PF16011">
    <property type="entry name" value="CBM9_2"/>
    <property type="match status" value="1"/>
</dbReference>
<comment type="caution">
    <text evidence="2">The sequence shown here is derived from an EMBL/GenBank/DDBJ whole genome shotgun (WGS) entry which is preliminary data.</text>
</comment>
<dbReference type="AlphaFoldDB" id="A0A921LDD7"/>
<evidence type="ECO:0000313" key="3">
    <source>
        <dbReference type="EMBL" id="MBM6734156.1"/>
    </source>
</evidence>
<proteinExistence type="predicted"/>
<reference evidence="2" key="4">
    <citation type="submission" date="2021-09" db="EMBL/GenBank/DDBJ databases">
        <authorList>
            <person name="Gilroy R."/>
        </authorList>
    </citation>
    <scope>NUCLEOTIDE SEQUENCE</scope>
    <source>
        <strain evidence="2">CHK55-1828</strain>
    </source>
</reference>
<reference evidence="3 5" key="3">
    <citation type="journal article" date="2021" name="Sci. Rep.">
        <title>The distribution of antibiotic resistance genes in chicken gut microbiota commensals.</title>
        <authorList>
            <person name="Juricova H."/>
            <person name="Matiasovicova J."/>
            <person name="Kubasova T."/>
            <person name="Cejkova D."/>
            <person name="Rychlik I."/>
        </authorList>
    </citation>
    <scope>NUCLEOTIDE SEQUENCE [LARGE SCALE GENOMIC DNA]</scope>
    <source>
        <strain evidence="3 5">An772</strain>
    </source>
</reference>
<feature type="domain" description="Carbohydrate-binding" evidence="1">
    <location>
        <begin position="21"/>
        <end position="218"/>
    </location>
</feature>
<dbReference type="InterPro" id="IPR010502">
    <property type="entry name" value="Carb-bd_dom_fam9"/>
</dbReference>
<keyword evidence="5" id="KW-1185">Reference proteome</keyword>
<dbReference type="GO" id="GO:0016052">
    <property type="term" value="P:carbohydrate catabolic process"/>
    <property type="evidence" value="ECO:0007669"/>
    <property type="project" value="InterPro"/>
</dbReference>
<dbReference type="EMBL" id="JACLYZ010000004">
    <property type="protein sequence ID" value="MBM6734156.1"/>
    <property type="molecule type" value="Genomic_DNA"/>
</dbReference>
<organism evidence="2 4">
    <name type="scientific">Mediterranea massiliensis</name>
    <dbReference type="NCBI Taxonomy" id="1841865"/>
    <lineage>
        <taxon>Bacteria</taxon>
        <taxon>Pseudomonadati</taxon>
        <taxon>Bacteroidota</taxon>
        <taxon>Bacteroidia</taxon>
        <taxon>Bacteroidales</taxon>
        <taxon>Bacteroidaceae</taxon>
        <taxon>Mediterranea</taxon>
    </lineage>
</organism>
<dbReference type="GO" id="GO:0030246">
    <property type="term" value="F:carbohydrate binding"/>
    <property type="evidence" value="ECO:0007669"/>
    <property type="project" value="InterPro"/>
</dbReference>
<evidence type="ECO:0000313" key="2">
    <source>
        <dbReference type="EMBL" id="HJF93083.1"/>
    </source>
</evidence>
<reference evidence="3" key="1">
    <citation type="submission" date="2020-08" db="EMBL/GenBank/DDBJ databases">
        <authorList>
            <person name="Cejkova D."/>
            <person name="Kubasova T."/>
            <person name="Jahodarova E."/>
            <person name="Rychlik I."/>
        </authorList>
    </citation>
    <scope>NUCLEOTIDE SEQUENCE</scope>
    <source>
        <strain evidence="3">An772</strain>
    </source>
</reference>
<dbReference type="EMBL" id="DYVX01000097">
    <property type="protein sequence ID" value="HJF93083.1"/>
    <property type="molecule type" value="Genomic_DNA"/>
</dbReference>
<dbReference type="Proteomes" id="UP000766986">
    <property type="component" value="Unassembled WGS sequence"/>
</dbReference>